<protein>
    <submittedName>
        <fullName evidence="2">DUF2868 domain-containing protein</fullName>
    </submittedName>
</protein>
<dbReference type="EMBL" id="JABGBN010000007">
    <property type="protein sequence ID" value="NOL52233.1"/>
    <property type="molecule type" value="Genomic_DNA"/>
</dbReference>
<keyword evidence="1" id="KW-0472">Membrane</keyword>
<organism evidence="2 3">
    <name type="scientific">Pelistega suis</name>
    <dbReference type="NCBI Taxonomy" id="1631957"/>
    <lineage>
        <taxon>Bacteria</taxon>
        <taxon>Pseudomonadati</taxon>
        <taxon>Pseudomonadota</taxon>
        <taxon>Betaproteobacteria</taxon>
        <taxon>Burkholderiales</taxon>
        <taxon>Alcaligenaceae</taxon>
        <taxon>Pelistega</taxon>
    </lineage>
</organism>
<evidence type="ECO:0000313" key="3">
    <source>
        <dbReference type="Proteomes" id="UP000537862"/>
    </source>
</evidence>
<reference evidence="2 3" key="1">
    <citation type="submission" date="2020-05" db="EMBL/GenBank/DDBJ databases">
        <authorList>
            <person name="Niu N."/>
        </authorList>
    </citation>
    <scope>NUCLEOTIDE SEQUENCE [LARGE SCALE GENOMIC DNA]</scope>
    <source>
        <strain evidence="2 3">3340-03</strain>
    </source>
</reference>
<feature type="transmembrane region" description="Helical" evidence="1">
    <location>
        <begin position="256"/>
        <end position="279"/>
    </location>
</feature>
<dbReference type="RefSeq" id="WP_171680925.1">
    <property type="nucleotide sequence ID" value="NZ_JABGBN010000007.1"/>
</dbReference>
<comment type="caution">
    <text evidence="2">The sequence shown here is derived from an EMBL/GenBank/DDBJ whole genome shotgun (WGS) entry which is preliminary data.</text>
</comment>
<dbReference type="Pfam" id="PF11067">
    <property type="entry name" value="DUF2868"/>
    <property type="match status" value="1"/>
</dbReference>
<dbReference type="AlphaFoldDB" id="A0A849P8B5"/>
<feature type="transmembrane region" description="Helical" evidence="1">
    <location>
        <begin position="73"/>
        <end position="91"/>
    </location>
</feature>
<accession>A0A849P8B5</accession>
<keyword evidence="3" id="KW-1185">Reference proteome</keyword>
<keyword evidence="1" id="KW-0812">Transmembrane</keyword>
<keyword evidence="1" id="KW-1133">Transmembrane helix</keyword>
<sequence>MSTFRFQDLWVAQAIRQKEEHWGPLEDQAIMVKIKADPNTHSIDQKIMQRAQLLAQREGLTHVIQQWSASAKLALWVLALFAIISGVTLAFNALDTQQQQVNILIALAALLGLHLFTFFLWLASFLASWQQQSLLGRLWLWLSKKLARSPDSTLALQAFIHTSSSSMRWIVGSITHGFWLITLSVAVIVFLALLASQHYSFGWETTILSGQTFVQLTHIMGSLPSLLGFDLPSTELILQSNNQIATLPDAQKTWSIWLTGQVLIWGVLVRLISFIFCVLKARSTLNNIALDIESPAYATLINRFSPSSEKIGLDSLAPRYELPTIQTQQLAWRTTRLMVGIELIPHQPWPIIPLHSSVSDAGKIETREERHQLLARLSQHPVQELLIVCNGQQTPDRGIAYFIRDISQYAQQTKVYLHIDNEAQSRLNLWEKSLMDMGIAQDAIWHLPHQLLSWSA</sequence>
<name>A0A849P8B5_9BURK</name>
<proteinExistence type="predicted"/>
<evidence type="ECO:0000256" key="1">
    <source>
        <dbReference type="SAM" id="Phobius"/>
    </source>
</evidence>
<evidence type="ECO:0000313" key="2">
    <source>
        <dbReference type="EMBL" id="NOL52233.1"/>
    </source>
</evidence>
<dbReference type="Proteomes" id="UP000537862">
    <property type="component" value="Unassembled WGS sequence"/>
</dbReference>
<feature type="transmembrane region" description="Helical" evidence="1">
    <location>
        <begin position="177"/>
        <end position="195"/>
    </location>
</feature>
<dbReference type="InterPro" id="IPR021296">
    <property type="entry name" value="DUF2868"/>
</dbReference>
<feature type="transmembrane region" description="Helical" evidence="1">
    <location>
        <begin position="103"/>
        <end position="127"/>
    </location>
</feature>
<gene>
    <name evidence="2" type="ORF">HKX39_08665</name>
</gene>